<evidence type="ECO:0000313" key="1">
    <source>
        <dbReference type="Ensembl" id="ENSTGUP00000022992.1"/>
    </source>
</evidence>
<protein>
    <submittedName>
        <fullName evidence="1">Uncharacterized protein</fullName>
    </submittedName>
</protein>
<sequence length="73" mass="7762">KVTSLHGSRSGWSPVGSGQNSVVQLKMDFALMGLVPFLYPGTDADLLCPCLDYVLSVQDCARPNLPLIPACTP</sequence>
<dbReference type="Proteomes" id="UP000007754">
    <property type="component" value="Chromosome Z"/>
</dbReference>
<organism evidence="1 2">
    <name type="scientific">Taeniopygia guttata</name>
    <name type="common">Zebra finch</name>
    <name type="synonym">Poephila guttata</name>
    <dbReference type="NCBI Taxonomy" id="59729"/>
    <lineage>
        <taxon>Eukaryota</taxon>
        <taxon>Metazoa</taxon>
        <taxon>Chordata</taxon>
        <taxon>Craniata</taxon>
        <taxon>Vertebrata</taxon>
        <taxon>Euteleostomi</taxon>
        <taxon>Archelosauria</taxon>
        <taxon>Archosauria</taxon>
        <taxon>Dinosauria</taxon>
        <taxon>Saurischia</taxon>
        <taxon>Theropoda</taxon>
        <taxon>Coelurosauria</taxon>
        <taxon>Aves</taxon>
        <taxon>Neognathae</taxon>
        <taxon>Neoaves</taxon>
        <taxon>Telluraves</taxon>
        <taxon>Australaves</taxon>
        <taxon>Passeriformes</taxon>
        <taxon>Passeroidea</taxon>
        <taxon>Estrildidae</taxon>
        <taxon>Estrildinae</taxon>
        <taxon>Taeniopygia</taxon>
    </lineage>
</organism>
<evidence type="ECO:0000313" key="2">
    <source>
        <dbReference type="Proteomes" id="UP000007754"/>
    </source>
</evidence>
<dbReference type="AlphaFoldDB" id="A0A674GKS1"/>
<keyword evidence="2" id="KW-1185">Reference proteome</keyword>
<accession>A0A674GKS1</accession>
<reference evidence="1" key="3">
    <citation type="submission" date="2025-09" db="UniProtKB">
        <authorList>
            <consortium name="Ensembl"/>
        </authorList>
    </citation>
    <scope>IDENTIFICATION</scope>
</reference>
<reference evidence="1 2" key="1">
    <citation type="journal article" date="2010" name="Nature">
        <title>The genome of a songbird.</title>
        <authorList>
            <person name="Warren W.C."/>
            <person name="Clayton D.F."/>
            <person name="Ellegren H."/>
            <person name="Arnold A.P."/>
            <person name="Hillier L.W."/>
            <person name="Kunstner A."/>
            <person name="Searle S."/>
            <person name="White S."/>
            <person name="Vilella A.J."/>
            <person name="Fairley S."/>
            <person name="Heger A."/>
            <person name="Kong L."/>
            <person name="Ponting C.P."/>
            <person name="Jarvis E.D."/>
            <person name="Mello C.V."/>
            <person name="Minx P."/>
            <person name="Lovell P."/>
            <person name="Velho T.A."/>
            <person name="Ferris M."/>
            <person name="Balakrishnan C.N."/>
            <person name="Sinha S."/>
            <person name="Blatti C."/>
            <person name="London S.E."/>
            <person name="Li Y."/>
            <person name="Lin Y.C."/>
            <person name="George J."/>
            <person name="Sweedler J."/>
            <person name="Southey B."/>
            <person name="Gunaratne P."/>
            <person name="Watson M."/>
            <person name="Nam K."/>
            <person name="Backstrom N."/>
            <person name="Smeds L."/>
            <person name="Nabholz B."/>
            <person name="Itoh Y."/>
            <person name="Whitney O."/>
            <person name="Pfenning A.R."/>
            <person name="Howard J."/>
            <person name="Volker M."/>
            <person name="Skinner B.M."/>
            <person name="Griffin D.K."/>
            <person name="Ye L."/>
            <person name="McLaren W.M."/>
            <person name="Flicek P."/>
            <person name="Quesada V."/>
            <person name="Velasco G."/>
            <person name="Lopez-Otin C."/>
            <person name="Puente X.S."/>
            <person name="Olender T."/>
            <person name="Lancet D."/>
            <person name="Smit A.F."/>
            <person name="Hubley R."/>
            <person name="Konkel M.K."/>
            <person name="Walker J.A."/>
            <person name="Batzer M.A."/>
            <person name="Gu W."/>
            <person name="Pollock D.D."/>
            <person name="Chen L."/>
            <person name="Cheng Z."/>
            <person name="Eichler E.E."/>
            <person name="Stapley J."/>
            <person name="Slate J."/>
            <person name="Ekblom R."/>
            <person name="Birkhead T."/>
            <person name="Burke T."/>
            <person name="Burt D."/>
            <person name="Scharff C."/>
            <person name="Adam I."/>
            <person name="Richard H."/>
            <person name="Sultan M."/>
            <person name="Soldatov A."/>
            <person name="Lehrach H."/>
            <person name="Edwards S.V."/>
            <person name="Yang S.P."/>
            <person name="Li X."/>
            <person name="Graves T."/>
            <person name="Fulton L."/>
            <person name="Nelson J."/>
            <person name="Chinwalla A."/>
            <person name="Hou S."/>
            <person name="Mardis E.R."/>
            <person name="Wilson R.K."/>
        </authorList>
    </citation>
    <scope>NUCLEOTIDE SEQUENCE [LARGE SCALE GENOMIC DNA]</scope>
</reference>
<proteinExistence type="predicted"/>
<name>A0A674GKS1_TAEGU</name>
<dbReference type="Ensembl" id="ENSTGUT00000026467.1">
    <property type="protein sequence ID" value="ENSTGUP00000022992.1"/>
    <property type="gene ID" value="ENSTGUG00000027214.1"/>
</dbReference>
<dbReference type="InParanoid" id="A0A674GKS1"/>
<reference evidence="1" key="2">
    <citation type="submission" date="2025-08" db="UniProtKB">
        <authorList>
            <consortium name="Ensembl"/>
        </authorList>
    </citation>
    <scope>IDENTIFICATION</scope>
</reference>